<comment type="subcellular location">
    <subcellularLocation>
        <location evidence="1">Cell membrane</location>
        <topology evidence="1">Multi-pass membrane protein</topology>
    </subcellularLocation>
</comment>
<feature type="transmembrane region" description="Helical" evidence="2">
    <location>
        <begin position="69"/>
        <end position="86"/>
    </location>
</feature>
<feature type="transmembrane region" description="Helical" evidence="2">
    <location>
        <begin position="35"/>
        <end position="57"/>
    </location>
</feature>
<accession>A0ABZ2ZFK7</accession>
<dbReference type="RefSeq" id="WP_342025687.1">
    <property type="nucleotide sequence ID" value="NZ_CP151651.1"/>
</dbReference>
<keyword evidence="4" id="KW-0813">Transport</keyword>
<proteinExistence type="predicted"/>
<evidence type="ECO:0000256" key="1">
    <source>
        <dbReference type="ARBA" id="ARBA00004651"/>
    </source>
</evidence>
<dbReference type="InterPro" id="IPR036291">
    <property type="entry name" value="NAD(P)-bd_dom_sf"/>
</dbReference>
<keyword evidence="2" id="KW-0812">Transmembrane</keyword>
<name>A0ABZ2ZFK7_9BACI</name>
<keyword evidence="4" id="KW-0407">Ion channel</keyword>
<evidence type="ECO:0000313" key="4">
    <source>
        <dbReference type="EMBL" id="WZP06868.1"/>
    </source>
</evidence>
<dbReference type="SUPFAM" id="SSF81324">
    <property type="entry name" value="Voltage-gated potassium channels"/>
    <property type="match status" value="1"/>
</dbReference>
<dbReference type="Proteomes" id="UP001472074">
    <property type="component" value="Chromosome"/>
</dbReference>
<keyword evidence="2" id="KW-0472">Membrane</keyword>
<evidence type="ECO:0000313" key="5">
    <source>
        <dbReference type="Proteomes" id="UP001472074"/>
    </source>
</evidence>
<dbReference type="Gene3D" id="3.40.50.720">
    <property type="entry name" value="NAD(P)-binding Rossmann-like Domain"/>
    <property type="match status" value="1"/>
</dbReference>
<dbReference type="PANTHER" id="PTHR43833">
    <property type="entry name" value="POTASSIUM CHANNEL PROTEIN 2-RELATED-RELATED"/>
    <property type="match status" value="1"/>
</dbReference>
<keyword evidence="4" id="KW-0406">Ion transport</keyword>
<dbReference type="InterPro" id="IPR013099">
    <property type="entry name" value="K_chnl_dom"/>
</dbReference>
<dbReference type="InterPro" id="IPR003148">
    <property type="entry name" value="RCK_N"/>
</dbReference>
<feature type="domain" description="RCK N-terminal" evidence="3">
    <location>
        <begin position="134"/>
        <end position="259"/>
    </location>
</feature>
<dbReference type="InterPro" id="IPR050721">
    <property type="entry name" value="Trk_Ktr_HKT_K-transport"/>
</dbReference>
<dbReference type="EMBL" id="CP151651">
    <property type="protein sequence ID" value="WZP06868.1"/>
    <property type="molecule type" value="Genomic_DNA"/>
</dbReference>
<feature type="transmembrane region" description="Helical" evidence="2">
    <location>
        <begin position="93"/>
        <end position="118"/>
    </location>
</feature>
<gene>
    <name evidence="4" type="ORF">AADC60_22875</name>
</gene>
<dbReference type="SUPFAM" id="SSF51735">
    <property type="entry name" value="NAD(P)-binding Rossmann-fold domains"/>
    <property type="match status" value="1"/>
</dbReference>
<sequence>MQLAFFSSQLLKTFLKFRRGNMPQHIYYSFIRLPLVIRILLIALMVIFLFGGLIHIIEPSSFPTFFDGIWWAVVTASTVGFGDFYPKSTAGRIVGIALIFTGAGFLSTYFISLATAAVTRQNDFLEGKIEYRGQNHIVVIGWNERSREIVNTLGGDGMNHSIALIDETLKSNPVPHNNVHFIQGRANRDDVLVKANIFDAQKVIITADQNKDELHADMNSILTLLAIKGLNRDVQCIVEILTSEQAANAKRAGADEIVQTNVLTSFVMINSVSSQELVTSFLDLLGQLDKRKLTFQPASEEVENKTFAELSAELMKEGILLLGVKRGEETLVNPPQPFRILQQDQLIVILG</sequence>
<keyword evidence="2" id="KW-1133">Transmembrane helix</keyword>
<protein>
    <submittedName>
        <fullName evidence="4">Potassium channel family protein</fullName>
    </submittedName>
</protein>
<dbReference type="Gene3D" id="1.10.287.70">
    <property type="match status" value="1"/>
</dbReference>
<evidence type="ECO:0000259" key="3">
    <source>
        <dbReference type="PROSITE" id="PS51201"/>
    </source>
</evidence>
<dbReference type="Pfam" id="PF07885">
    <property type="entry name" value="Ion_trans_2"/>
    <property type="match status" value="1"/>
</dbReference>
<dbReference type="Pfam" id="PF02254">
    <property type="entry name" value="TrkA_N"/>
    <property type="match status" value="1"/>
</dbReference>
<dbReference type="PANTHER" id="PTHR43833:SF9">
    <property type="entry name" value="POTASSIUM CHANNEL PROTEIN YUGO-RELATED"/>
    <property type="match status" value="1"/>
</dbReference>
<dbReference type="GO" id="GO:0034220">
    <property type="term" value="P:monoatomic ion transmembrane transport"/>
    <property type="evidence" value="ECO:0007669"/>
    <property type="project" value="UniProtKB-KW"/>
</dbReference>
<dbReference type="PROSITE" id="PS51201">
    <property type="entry name" value="RCK_N"/>
    <property type="match status" value="1"/>
</dbReference>
<keyword evidence="5" id="KW-1185">Reference proteome</keyword>
<reference evidence="4 5" key="1">
    <citation type="submission" date="2024-04" db="EMBL/GenBank/DDBJ databases">
        <title>Screening of coral probiotics and analysis of their probiotic properties.</title>
        <authorList>
            <person name="Wang S."/>
        </authorList>
    </citation>
    <scope>NUCLEOTIDE SEQUENCE [LARGE SCALE GENOMIC DNA]</scope>
    <source>
        <strain evidence="4 5">GXU-Z9</strain>
    </source>
</reference>
<evidence type="ECO:0000256" key="2">
    <source>
        <dbReference type="SAM" id="Phobius"/>
    </source>
</evidence>
<organism evidence="4 5">
    <name type="scientific">Cytobacillus pseudoceanisediminis</name>
    <dbReference type="NCBI Taxonomy" id="3051614"/>
    <lineage>
        <taxon>Bacteria</taxon>
        <taxon>Bacillati</taxon>
        <taxon>Bacillota</taxon>
        <taxon>Bacilli</taxon>
        <taxon>Bacillales</taxon>
        <taxon>Bacillaceae</taxon>
        <taxon>Cytobacillus</taxon>
    </lineage>
</organism>